<dbReference type="Gene3D" id="3.40.250.10">
    <property type="entry name" value="Rhodanese-like domain"/>
    <property type="match status" value="1"/>
</dbReference>
<protein>
    <submittedName>
        <fullName evidence="3">Rhodanese-like domain-containing protein</fullName>
    </submittedName>
</protein>
<evidence type="ECO:0000259" key="2">
    <source>
        <dbReference type="PROSITE" id="PS50206"/>
    </source>
</evidence>
<dbReference type="PANTHER" id="PTHR43031:SF18">
    <property type="entry name" value="RHODANESE-RELATED SULFURTRANSFERASES"/>
    <property type="match status" value="1"/>
</dbReference>
<keyword evidence="1" id="KW-0812">Transmembrane</keyword>
<dbReference type="InterPro" id="IPR036873">
    <property type="entry name" value="Rhodanese-like_dom_sf"/>
</dbReference>
<dbReference type="SMART" id="SM00450">
    <property type="entry name" value="RHOD"/>
    <property type="match status" value="1"/>
</dbReference>
<reference evidence="3 4" key="1">
    <citation type="journal article" date="2014" name="Int. J. Syst. Evol. Microbiol.">
        <title>Complete genome sequence of Corynebacterium casei LMG S-19264T (=DSM 44701T), isolated from a smear-ripened cheese.</title>
        <authorList>
            <consortium name="US DOE Joint Genome Institute (JGI-PGF)"/>
            <person name="Walter F."/>
            <person name="Albersmeier A."/>
            <person name="Kalinowski J."/>
            <person name="Ruckert C."/>
        </authorList>
    </citation>
    <scope>NUCLEOTIDE SEQUENCE [LARGE SCALE GENOMIC DNA]</scope>
    <source>
        <strain evidence="3 4">NBRC 112785</strain>
    </source>
</reference>
<keyword evidence="4" id="KW-1185">Reference proteome</keyword>
<evidence type="ECO:0000313" key="3">
    <source>
        <dbReference type="EMBL" id="GLS82036.1"/>
    </source>
</evidence>
<evidence type="ECO:0000313" key="4">
    <source>
        <dbReference type="Proteomes" id="UP001157439"/>
    </source>
</evidence>
<feature type="domain" description="Rhodanese" evidence="2">
    <location>
        <begin position="50"/>
        <end position="141"/>
    </location>
</feature>
<dbReference type="PANTHER" id="PTHR43031">
    <property type="entry name" value="FAD-DEPENDENT OXIDOREDUCTASE"/>
    <property type="match status" value="1"/>
</dbReference>
<name>A0AA37TP33_9GAMM</name>
<sequence>MQEFLDFLGRNPILSLAWAGLFIAVIVTTIKSATSKVKTIRYQQAVQMINKENAVVVDVRGREEFKKGHIVDAQHLPLAEIKNKRLGNLEKQKQSPIIVVCNAGMTSSQAAQLLVQQGFEAVYNLHGGMSDWTANNMPVARKKR</sequence>
<evidence type="ECO:0000256" key="1">
    <source>
        <dbReference type="SAM" id="Phobius"/>
    </source>
</evidence>
<gene>
    <name evidence="3" type="ORF">GCM10007894_00130</name>
</gene>
<accession>A0AA37TP33</accession>
<keyword evidence="1" id="KW-1133">Transmembrane helix</keyword>
<dbReference type="CDD" id="cd00158">
    <property type="entry name" value="RHOD"/>
    <property type="match status" value="1"/>
</dbReference>
<dbReference type="RefSeq" id="WP_095497610.1">
    <property type="nucleotide sequence ID" value="NZ_BSPO01000001.1"/>
</dbReference>
<dbReference type="EMBL" id="BSPO01000001">
    <property type="protein sequence ID" value="GLS82036.1"/>
    <property type="molecule type" value="Genomic_DNA"/>
</dbReference>
<proteinExistence type="predicted"/>
<dbReference type="AlphaFoldDB" id="A0AA37TP33"/>
<dbReference type="PROSITE" id="PS50206">
    <property type="entry name" value="RHODANESE_3"/>
    <property type="match status" value="1"/>
</dbReference>
<feature type="transmembrane region" description="Helical" evidence="1">
    <location>
        <begin position="12"/>
        <end position="30"/>
    </location>
</feature>
<dbReference type="SUPFAM" id="SSF52821">
    <property type="entry name" value="Rhodanese/Cell cycle control phosphatase"/>
    <property type="match status" value="1"/>
</dbReference>
<dbReference type="InterPro" id="IPR001763">
    <property type="entry name" value="Rhodanese-like_dom"/>
</dbReference>
<organism evidence="3 4">
    <name type="scientific">Paraferrimonas haliotis</name>
    <dbReference type="NCBI Taxonomy" id="2013866"/>
    <lineage>
        <taxon>Bacteria</taxon>
        <taxon>Pseudomonadati</taxon>
        <taxon>Pseudomonadota</taxon>
        <taxon>Gammaproteobacteria</taxon>
        <taxon>Alteromonadales</taxon>
        <taxon>Ferrimonadaceae</taxon>
        <taxon>Paraferrimonas</taxon>
    </lineage>
</organism>
<dbReference type="Proteomes" id="UP001157439">
    <property type="component" value="Unassembled WGS sequence"/>
</dbReference>
<dbReference type="InterPro" id="IPR050229">
    <property type="entry name" value="GlpE_sulfurtransferase"/>
</dbReference>
<dbReference type="Pfam" id="PF00581">
    <property type="entry name" value="Rhodanese"/>
    <property type="match status" value="1"/>
</dbReference>
<comment type="caution">
    <text evidence="3">The sequence shown here is derived from an EMBL/GenBank/DDBJ whole genome shotgun (WGS) entry which is preliminary data.</text>
</comment>
<keyword evidence="1" id="KW-0472">Membrane</keyword>